<dbReference type="Proteomes" id="UP000823775">
    <property type="component" value="Unassembled WGS sequence"/>
</dbReference>
<reference evidence="1 2" key="1">
    <citation type="journal article" date="2021" name="BMC Genomics">
        <title>Datura genome reveals duplications of psychoactive alkaloid biosynthetic genes and high mutation rate following tissue culture.</title>
        <authorList>
            <person name="Rajewski A."/>
            <person name="Carter-House D."/>
            <person name="Stajich J."/>
            <person name="Litt A."/>
        </authorList>
    </citation>
    <scope>NUCLEOTIDE SEQUENCE [LARGE SCALE GENOMIC DNA]</scope>
    <source>
        <strain evidence="1">AR-01</strain>
    </source>
</reference>
<organism evidence="1 2">
    <name type="scientific">Datura stramonium</name>
    <name type="common">Jimsonweed</name>
    <name type="synonym">Common thornapple</name>
    <dbReference type="NCBI Taxonomy" id="4076"/>
    <lineage>
        <taxon>Eukaryota</taxon>
        <taxon>Viridiplantae</taxon>
        <taxon>Streptophyta</taxon>
        <taxon>Embryophyta</taxon>
        <taxon>Tracheophyta</taxon>
        <taxon>Spermatophyta</taxon>
        <taxon>Magnoliopsida</taxon>
        <taxon>eudicotyledons</taxon>
        <taxon>Gunneridae</taxon>
        <taxon>Pentapetalae</taxon>
        <taxon>asterids</taxon>
        <taxon>lamiids</taxon>
        <taxon>Solanales</taxon>
        <taxon>Solanaceae</taxon>
        <taxon>Solanoideae</taxon>
        <taxon>Datureae</taxon>
        <taxon>Datura</taxon>
    </lineage>
</organism>
<evidence type="ECO:0000313" key="2">
    <source>
        <dbReference type="Proteomes" id="UP000823775"/>
    </source>
</evidence>
<sequence length="106" mass="12462">DKARFENERARFRALQAQQQEEFDKERAQFAIERNRLMIDQAIIRNQLELALNRETSIREITITRKQQGMGYEQFATEVPTFACHFATKLEEIYRMLGGQPGQEAP</sequence>
<gene>
    <name evidence="1" type="ORF">HAX54_009515</name>
</gene>
<evidence type="ECO:0000313" key="1">
    <source>
        <dbReference type="EMBL" id="MCE3216937.1"/>
    </source>
</evidence>
<feature type="non-terminal residue" evidence="1">
    <location>
        <position position="1"/>
    </location>
</feature>
<keyword evidence="2" id="KW-1185">Reference proteome</keyword>
<protein>
    <submittedName>
        <fullName evidence="1">Uncharacterized protein</fullName>
    </submittedName>
</protein>
<comment type="caution">
    <text evidence="1">The sequence shown here is derived from an EMBL/GenBank/DDBJ whole genome shotgun (WGS) entry which is preliminary data.</text>
</comment>
<name>A0ABS8X055_DATST</name>
<dbReference type="EMBL" id="JACEIK010015187">
    <property type="protein sequence ID" value="MCE3216937.1"/>
    <property type="molecule type" value="Genomic_DNA"/>
</dbReference>
<proteinExistence type="predicted"/>
<accession>A0ABS8X055</accession>